<dbReference type="Proteomes" id="UP000760860">
    <property type="component" value="Unassembled WGS sequence"/>
</dbReference>
<comment type="caution">
    <text evidence="1">The sequence shown here is derived from an EMBL/GenBank/DDBJ whole genome shotgun (WGS) entry which is preliminary data.</text>
</comment>
<evidence type="ECO:0000313" key="2">
    <source>
        <dbReference type="Proteomes" id="UP000760860"/>
    </source>
</evidence>
<proteinExistence type="predicted"/>
<reference evidence="1" key="1">
    <citation type="submission" date="2018-05" db="EMBL/GenBank/DDBJ databases">
        <title>Effector identification in a new, highly contiguous assembly of the strawberry crown rot pathogen Phytophthora cactorum.</title>
        <authorList>
            <person name="Armitage A.D."/>
            <person name="Nellist C.F."/>
            <person name="Bates H."/>
            <person name="Vickerstaff R.J."/>
            <person name="Harrison R.J."/>
        </authorList>
    </citation>
    <scope>NUCLEOTIDE SEQUENCE</scope>
    <source>
        <strain evidence="1">P421</strain>
    </source>
</reference>
<dbReference type="AlphaFoldDB" id="A0A8T1IXI8"/>
<organism evidence="1 2">
    <name type="scientific">Phytophthora cactorum</name>
    <dbReference type="NCBI Taxonomy" id="29920"/>
    <lineage>
        <taxon>Eukaryota</taxon>
        <taxon>Sar</taxon>
        <taxon>Stramenopiles</taxon>
        <taxon>Oomycota</taxon>
        <taxon>Peronosporomycetes</taxon>
        <taxon>Peronosporales</taxon>
        <taxon>Peronosporaceae</taxon>
        <taxon>Phytophthora</taxon>
    </lineage>
</organism>
<gene>
    <name evidence="1" type="ORF">PC129_g607</name>
</gene>
<accession>A0A8T1IXI8</accession>
<dbReference type="EMBL" id="RCMV01000008">
    <property type="protein sequence ID" value="KAG3228873.1"/>
    <property type="molecule type" value="Genomic_DNA"/>
</dbReference>
<evidence type="ECO:0000313" key="1">
    <source>
        <dbReference type="EMBL" id="KAG3228873.1"/>
    </source>
</evidence>
<sequence>MHGNPAGSHAPDNAIVEKEVGEAAGGHYNFVQSIDFVEDQTLYIAMEHIIALLVR</sequence>
<protein>
    <submittedName>
        <fullName evidence="1">Uncharacterized protein</fullName>
    </submittedName>
</protein>
<name>A0A8T1IXI8_9STRA</name>